<evidence type="ECO:0000313" key="10">
    <source>
        <dbReference type="EMBL" id="ABS52109.1"/>
    </source>
</evidence>
<gene>
    <name evidence="10" type="ordered locus">CHAB381_0713</name>
</gene>
<comment type="similarity">
    <text evidence="2">Belongs to the purine nucleoside phosphorylase YfiH/LACC1 family.</text>
</comment>
<comment type="catalytic activity">
    <reaction evidence="7">
        <text>adenosine + H2O + H(+) = inosine + NH4(+)</text>
        <dbReference type="Rhea" id="RHEA:24408"/>
        <dbReference type="ChEBI" id="CHEBI:15377"/>
        <dbReference type="ChEBI" id="CHEBI:15378"/>
        <dbReference type="ChEBI" id="CHEBI:16335"/>
        <dbReference type="ChEBI" id="CHEBI:17596"/>
        <dbReference type="ChEBI" id="CHEBI:28938"/>
        <dbReference type="EC" id="3.5.4.4"/>
    </reaction>
    <physiologicalReaction direction="left-to-right" evidence="7">
        <dbReference type="Rhea" id="RHEA:24409"/>
    </physiologicalReaction>
</comment>
<accession>A7I1A2</accession>
<comment type="catalytic activity">
    <reaction evidence="1">
        <text>inosine + phosphate = alpha-D-ribose 1-phosphate + hypoxanthine</text>
        <dbReference type="Rhea" id="RHEA:27646"/>
        <dbReference type="ChEBI" id="CHEBI:17368"/>
        <dbReference type="ChEBI" id="CHEBI:17596"/>
        <dbReference type="ChEBI" id="CHEBI:43474"/>
        <dbReference type="ChEBI" id="CHEBI:57720"/>
        <dbReference type="EC" id="2.4.2.1"/>
    </reaction>
    <physiologicalReaction direction="left-to-right" evidence="1">
        <dbReference type="Rhea" id="RHEA:27647"/>
    </physiologicalReaction>
</comment>
<dbReference type="AlphaFoldDB" id="A7I1A2"/>
<evidence type="ECO:0000256" key="6">
    <source>
        <dbReference type="ARBA" id="ARBA00022833"/>
    </source>
</evidence>
<name>A7I1A2_CAMHC</name>
<dbReference type="GO" id="GO:0017061">
    <property type="term" value="F:S-methyl-5-thioadenosine phosphorylase activity"/>
    <property type="evidence" value="ECO:0007669"/>
    <property type="project" value="UniProtKB-EC"/>
</dbReference>
<evidence type="ECO:0000256" key="7">
    <source>
        <dbReference type="ARBA" id="ARBA00047989"/>
    </source>
</evidence>
<dbReference type="Proteomes" id="UP000002407">
    <property type="component" value="Chromosome"/>
</dbReference>
<evidence type="ECO:0000256" key="9">
    <source>
        <dbReference type="ARBA" id="ARBA00049893"/>
    </source>
</evidence>
<keyword evidence="6" id="KW-0862">Zinc</keyword>
<comment type="catalytic activity">
    <reaction evidence="8">
        <text>adenosine + phosphate = alpha-D-ribose 1-phosphate + adenine</text>
        <dbReference type="Rhea" id="RHEA:27642"/>
        <dbReference type="ChEBI" id="CHEBI:16335"/>
        <dbReference type="ChEBI" id="CHEBI:16708"/>
        <dbReference type="ChEBI" id="CHEBI:43474"/>
        <dbReference type="ChEBI" id="CHEBI:57720"/>
        <dbReference type="EC" id="2.4.2.1"/>
    </reaction>
    <physiologicalReaction direction="left-to-right" evidence="8">
        <dbReference type="Rhea" id="RHEA:27643"/>
    </physiologicalReaction>
</comment>
<keyword evidence="4" id="KW-0479">Metal-binding</keyword>
<evidence type="ECO:0000256" key="4">
    <source>
        <dbReference type="ARBA" id="ARBA00022723"/>
    </source>
</evidence>
<keyword evidence="3" id="KW-0808">Transferase</keyword>
<evidence type="ECO:0000256" key="1">
    <source>
        <dbReference type="ARBA" id="ARBA00000553"/>
    </source>
</evidence>
<evidence type="ECO:0000256" key="3">
    <source>
        <dbReference type="ARBA" id="ARBA00022679"/>
    </source>
</evidence>
<dbReference type="OrthoDB" id="4279at2"/>
<protein>
    <recommendedName>
        <fullName evidence="12">Purine nucleoside phosphorylase</fullName>
    </recommendedName>
</protein>
<keyword evidence="11" id="KW-1185">Reference proteome</keyword>
<dbReference type="InterPro" id="IPR003730">
    <property type="entry name" value="Cu_polyphenol_OxRdtase"/>
</dbReference>
<proteinExistence type="inferred from homology"/>
<dbReference type="CDD" id="cd16833">
    <property type="entry name" value="YfiH"/>
    <property type="match status" value="1"/>
</dbReference>
<evidence type="ECO:0000313" key="11">
    <source>
        <dbReference type="Proteomes" id="UP000002407"/>
    </source>
</evidence>
<keyword evidence="5" id="KW-0378">Hydrolase</keyword>
<dbReference type="Gene3D" id="3.60.140.10">
    <property type="entry name" value="CNF1/YfiH-like putative cysteine hydrolases"/>
    <property type="match status" value="1"/>
</dbReference>
<organism evidence="10 11">
    <name type="scientific">Campylobacter hominis (strain ATCC BAA-381 / DSM 21671 / CCUG 45161 / LMG 19568 / NCTC 13146 / CH001A)</name>
    <dbReference type="NCBI Taxonomy" id="360107"/>
    <lineage>
        <taxon>Bacteria</taxon>
        <taxon>Pseudomonadati</taxon>
        <taxon>Campylobacterota</taxon>
        <taxon>Epsilonproteobacteria</taxon>
        <taxon>Campylobacterales</taxon>
        <taxon>Campylobacteraceae</taxon>
        <taxon>Campylobacter</taxon>
    </lineage>
</organism>
<dbReference type="PANTHER" id="PTHR30616">
    <property type="entry name" value="UNCHARACTERIZED PROTEIN YFIH"/>
    <property type="match status" value="1"/>
</dbReference>
<dbReference type="eggNOG" id="COG1496">
    <property type="taxonomic scope" value="Bacteria"/>
</dbReference>
<dbReference type="SUPFAM" id="SSF64438">
    <property type="entry name" value="CNF1/YfiH-like putative cysteine hydrolases"/>
    <property type="match status" value="1"/>
</dbReference>
<dbReference type="InterPro" id="IPR011324">
    <property type="entry name" value="Cytotoxic_necrot_fac-like_cat"/>
</dbReference>
<dbReference type="KEGG" id="cha:CHAB381_0713"/>
<dbReference type="STRING" id="360107.CHAB381_0713"/>
<evidence type="ECO:0008006" key="12">
    <source>
        <dbReference type="Google" id="ProtNLM"/>
    </source>
</evidence>
<dbReference type="EMBL" id="CP000776">
    <property type="protein sequence ID" value="ABS52109.1"/>
    <property type="molecule type" value="Genomic_DNA"/>
</dbReference>
<dbReference type="GO" id="GO:0016787">
    <property type="term" value="F:hydrolase activity"/>
    <property type="evidence" value="ECO:0007669"/>
    <property type="project" value="UniProtKB-KW"/>
</dbReference>
<dbReference type="GO" id="GO:0005507">
    <property type="term" value="F:copper ion binding"/>
    <property type="evidence" value="ECO:0007669"/>
    <property type="project" value="TreeGrafter"/>
</dbReference>
<evidence type="ECO:0000256" key="5">
    <source>
        <dbReference type="ARBA" id="ARBA00022801"/>
    </source>
</evidence>
<reference evidence="11" key="1">
    <citation type="submission" date="2007-07" db="EMBL/GenBank/DDBJ databases">
        <title>Complete genome sequence of Campylobacter hominis ATCC BAA-381, a commensal isolated from the human gastrointestinal tract.</title>
        <authorList>
            <person name="Fouts D.E."/>
            <person name="Mongodin E.F."/>
            <person name="Puiu D."/>
            <person name="Sebastian Y."/>
            <person name="Miller W.G."/>
            <person name="Mandrell R.E."/>
            <person name="Nelson K.E."/>
        </authorList>
    </citation>
    <scope>NUCLEOTIDE SEQUENCE [LARGE SCALE GENOMIC DNA]</scope>
    <source>
        <strain evidence="11">ATCC BAA-381 / LMG 19568 / NCTC 13146 / CH001A</strain>
    </source>
</reference>
<sequence>MGTGRAIFKPVLNTEQAILGWSNKNCGNLAIHTNGDISKALKNRENLAETLKIVPRNLIFLNQIHSDKIFILNEKNLAYYYKILENFNGKNFEIFPAFDAVISNLKGVCVCVLLADCTPILLIDEEKGAVAAIHAGRKGVMQKIVSKTALEMSKNYGSKICNLQAFIGPNIKGSCYEISDLNLGEFEKFRCAQNLRNFDMIEAIKAEFSALSITKIQISKICTHCDENFYSYRRNHTKSRFCAFAMLK</sequence>
<dbReference type="InterPro" id="IPR038371">
    <property type="entry name" value="Cu_polyphenol_OxRdtase_sf"/>
</dbReference>
<dbReference type="Pfam" id="PF02578">
    <property type="entry name" value="Cu-oxidase_4"/>
    <property type="match status" value="1"/>
</dbReference>
<dbReference type="RefSeq" id="WP_012108580.1">
    <property type="nucleotide sequence ID" value="NC_009714.1"/>
</dbReference>
<evidence type="ECO:0000256" key="8">
    <source>
        <dbReference type="ARBA" id="ARBA00048968"/>
    </source>
</evidence>
<comment type="catalytic activity">
    <reaction evidence="9">
        <text>S-methyl-5'-thioadenosine + phosphate = 5-(methylsulfanyl)-alpha-D-ribose 1-phosphate + adenine</text>
        <dbReference type="Rhea" id="RHEA:11852"/>
        <dbReference type="ChEBI" id="CHEBI:16708"/>
        <dbReference type="ChEBI" id="CHEBI:17509"/>
        <dbReference type="ChEBI" id="CHEBI:43474"/>
        <dbReference type="ChEBI" id="CHEBI:58533"/>
        <dbReference type="EC" id="2.4.2.28"/>
    </reaction>
    <physiologicalReaction direction="left-to-right" evidence="9">
        <dbReference type="Rhea" id="RHEA:11853"/>
    </physiologicalReaction>
</comment>
<dbReference type="PANTHER" id="PTHR30616:SF2">
    <property type="entry name" value="PURINE NUCLEOSIDE PHOSPHORYLASE LACC1"/>
    <property type="match status" value="1"/>
</dbReference>
<dbReference type="HOGENOM" id="CLU_065784_3_0_7"/>
<evidence type="ECO:0000256" key="2">
    <source>
        <dbReference type="ARBA" id="ARBA00007353"/>
    </source>
</evidence>